<name>A0A0D2N0W4_HYPSF</name>
<evidence type="ECO:0000313" key="2">
    <source>
        <dbReference type="EMBL" id="KJA12849.1"/>
    </source>
</evidence>
<evidence type="ECO:0000313" key="3">
    <source>
        <dbReference type="Proteomes" id="UP000054270"/>
    </source>
</evidence>
<dbReference type="AlphaFoldDB" id="A0A0D2N0W4"/>
<organism evidence="2 3">
    <name type="scientific">Hypholoma sublateritium (strain FD-334 SS-4)</name>
    <dbReference type="NCBI Taxonomy" id="945553"/>
    <lineage>
        <taxon>Eukaryota</taxon>
        <taxon>Fungi</taxon>
        <taxon>Dikarya</taxon>
        <taxon>Basidiomycota</taxon>
        <taxon>Agaricomycotina</taxon>
        <taxon>Agaricomycetes</taxon>
        <taxon>Agaricomycetidae</taxon>
        <taxon>Agaricales</taxon>
        <taxon>Agaricineae</taxon>
        <taxon>Strophariaceae</taxon>
        <taxon>Hypholoma</taxon>
    </lineage>
</organism>
<keyword evidence="3" id="KW-1185">Reference proteome</keyword>
<protein>
    <submittedName>
        <fullName evidence="2">Uncharacterized protein</fullName>
    </submittedName>
</protein>
<gene>
    <name evidence="2" type="ORF">HYPSUDRAFT_210066</name>
</gene>
<dbReference type="Proteomes" id="UP000054270">
    <property type="component" value="Unassembled WGS sequence"/>
</dbReference>
<accession>A0A0D2N0W4</accession>
<evidence type="ECO:0000256" key="1">
    <source>
        <dbReference type="SAM" id="MobiDB-lite"/>
    </source>
</evidence>
<dbReference type="EMBL" id="KN817872">
    <property type="protein sequence ID" value="KJA12849.1"/>
    <property type="molecule type" value="Genomic_DNA"/>
</dbReference>
<sequence length="526" mass="57743">MTPASTSSSSLDVVVIPADLVSSNFDMFEFARQLFPPVVAFLTDPDYDNFSDKQTRNFLREHQDTLACQVEMIRLANGGGLAGAEAVVDDHILGVFQWYNTVARRLRKKDRGMVDDSWLPKFSKPAFGDALMDRSTQFPAARPGARSYLSYRERTQALLATAAASLADPNTPLPKGVTPEDLRIVTGREVSKKRARPTGALGPTPPGLKPPSKKPRVAPPPVDNSANDETPAPPPRTPSPRAEGSSRPAPPPDTDPEASKTARISQRRDLAAFQAKWAERVEALPASFRGEDLPPPIGLAQVNALREVEQVPPAVKCSQCIIREKPECNFVKYGHPCAQCKQSHAGGPPCTFVAAPEDRARAVSRYHSLGQNSLEAFQLTIDEIQFNADQALIARRLSEASTARALELRDNLLERLRDLYQSDFGMAASSCYTADDAVTLALRGLLERQEPVQYRPAFHKMDRLLLHADPKAFTEDDDHPHVAAYRAALVAARRPLPEAMDPRFVDGDWPLPEGYADDIEDDELAG</sequence>
<feature type="region of interest" description="Disordered" evidence="1">
    <location>
        <begin position="167"/>
        <end position="264"/>
    </location>
</feature>
<proteinExistence type="predicted"/>
<reference evidence="3" key="1">
    <citation type="submission" date="2014-04" db="EMBL/GenBank/DDBJ databases">
        <title>Evolutionary Origins and Diversification of the Mycorrhizal Mutualists.</title>
        <authorList>
            <consortium name="DOE Joint Genome Institute"/>
            <consortium name="Mycorrhizal Genomics Consortium"/>
            <person name="Kohler A."/>
            <person name="Kuo A."/>
            <person name="Nagy L.G."/>
            <person name="Floudas D."/>
            <person name="Copeland A."/>
            <person name="Barry K.W."/>
            <person name="Cichocki N."/>
            <person name="Veneault-Fourrey C."/>
            <person name="LaButti K."/>
            <person name="Lindquist E.A."/>
            <person name="Lipzen A."/>
            <person name="Lundell T."/>
            <person name="Morin E."/>
            <person name="Murat C."/>
            <person name="Riley R."/>
            <person name="Ohm R."/>
            <person name="Sun H."/>
            <person name="Tunlid A."/>
            <person name="Henrissat B."/>
            <person name="Grigoriev I.V."/>
            <person name="Hibbett D.S."/>
            <person name="Martin F."/>
        </authorList>
    </citation>
    <scope>NUCLEOTIDE SEQUENCE [LARGE SCALE GENOMIC DNA]</scope>
    <source>
        <strain evidence="3">FD-334 SS-4</strain>
    </source>
</reference>